<protein>
    <recommendedName>
        <fullName evidence="5">TATA-binding protein interacting (TIP20) domain-containing protein</fullName>
    </recommendedName>
</protein>
<name>A0A179IGZ4_CORDF</name>
<organism evidence="6 7">
    <name type="scientific">Cordyceps confragosa</name>
    <name type="common">Lecanicillium lecanii</name>
    <dbReference type="NCBI Taxonomy" id="2714763"/>
    <lineage>
        <taxon>Eukaryota</taxon>
        <taxon>Fungi</taxon>
        <taxon>Dikarya</taxon>
        <taxon>Ascomycota</taxon>
        <taxon>Pezizomycotina</taxon>
        <taxon>Sordariomycetes</taxon>
        <taxon>Hypocreomycetidae</taxon>
        <taxon>Hypocreales</taxon>
        <taxon>Cordycipitaceae</taxon>
        <taxon>Akanthomyces</taxon>
    </lineage>
</organism>
<evidence type="ECO:0000313" key="7">
    <source>
        <dbReference type="Proteomes" id="UP000243081"/>
    </source>
</evidence>
<keyword evidence="2" id="KW-0677">Repeat</keyword>
<reference evidence="6 7" key="1">
    <citation type="submission" date="2016-03" db="EMBL/GenBank/DDBJ databases">
        <title>Fine-scale spatial genetic structure of a fungal parasite of coffee scale insects.</title>
        <authorList>
            <person name="Jackson D."/>
            <person name="Zemenick K.A."/>
            <person name="Malloure B."/>
            <person name="Quandt C.A."/>
            <person name="James T.Y."/>
        </authorList>
    </citation>
    <scope>NUCLEOTIDE SEQUENCE [LARGE SCALE GENOMIC DNA]</scope>
    <source>
        <strain evidence="6 7">UM487</strain>
    </source>
</reference>
<dbReference type="InterPro" id="IPR016024">
    <property type="entry name" value="ARM-type_fold"/>
</dbReference>
<feature type="region of interest" description="Disordered" evidence="4">
    <location>
        <begin position="381"/>
        <end position="414"/>
    </location>
</feature>
<dbReference type="Pfam" id="PF25782">
    <property type="entry name" value="TPR_CAND1"/>
    <property type="match status" value="1"/>
</dbReference>
<evidence type="ECO:0000256" key="3">
    <source>
        <dbReference type="ARBA" id="ARBA00022786"/>
    </source>
</evidence>
<dbReference type="InterPro" id="IPR011989">
    <property type="entry name" value="ARM-like"/>
</dbReference>
<dbReference type="OMA" id="AYIPHFQ"/>
<comment type="caution">
    <text evidence="6">The sequence shown here is derived from an EMBL/GenBank/DDBJ whole genome shotgun (WGS) entry which is preliminary data.</text>
</comment>
<dbReference type="SUPFAM" id="SSF48371">
    <property type="entry name" value="ARM repeat"/>
    <property type="match status" value="1"/>
</dbReference>
<feature type="domain" description="TATA-binding protein interacting (TIP20)" evidence="5">
    <location>
        <begin position="1174"/>
        <end position="1348"/>
    </location>
</feature>
<evidence type="ECO:0000313" key="6">
    <source>
        <dbReference type="EMBL" id="OAR01916.1"/>
    </source>
</evidence>
<gene>
    <name evidence="6" type="ORF">LLEC1_01260</name>
</gene>
<dbReference type="OrthoDB" id="6260732at2759"/>
<proteinExistence type="inferred from homology"/>
<evidence type="ECO:0000256" key="1">
    <source>
        <dbReference type="ARBA" id="ARBA00007657"/>
    </source>
</evidence>
<dbReference type="InterPro" id="IPR013932">
    <property type="entry name" value="TATA-bd_TIP120"/>
</dbReference>
<evidence type="ECO:0000256" key="2">
    <source>
        <dbReference type="ARBA" id="ARBA00022737"/>
    </source>
</evidence>
<sequence length="1373" mass="148817">MATINPAACTPQAVLSHVQKLSDADPDFRFMALNDILHLLNFARSDFLQHDYNIAARTVDNIIKALDDQNGEVQNLAIKWLVMLLSTKGYLNLGPLVGKVPPTIIAPMVDKLSSLQLKNSVDNAVTSMALRQVIIALPRPLPGTQVSNEVNNAYAAVHRVLIPRLIGSGGQTGASATDKISLPDGPIGLLQDSKEISVEAVDVLIEVVRCFGPLLEQDKVEDMLKVVMRLLEGEQGTSVVKKRAVVAASMLAVYLSDKQLDDVVKVLTERLARPDATSVSRRLYISILGSMARSIPARFGTHLPQTANFIFNELAEAELGSHMQKMNDGDDLGLEFNEVREAALVALEAFLAACPQEMRPYTDIVISSCLRYLKFDPNYAVDEDEEMEDDEDDEEEADDDEEFDADDGFEDDDDDASWKVRRCAAKAIYTLVATRGSGDLLENGVLYHAAAPTLVKRMDEREENVRLEVISALSLLVRKTGEGLHTESIAFDELEPDLVVQIPVSRKRRRQSSGGGSSMSRSMAGTGLVSPILEKVPLHGPRAELTTLIPSIVKMSTKQLKGKTIPTKQAVIGLIDDVVSVLRGGLADHFGVLINLILDAVKPAGSSATSSSLTTGGGTASATPSSLRVTALKLISDISKTHSSAVLQPYLSQIVNGVTSAVHDRFYKISSEAIRTSEELVKAITPPRSRGSALKHKGELDKLFTVIMERASANDADAEVRQRSIHGLGVLISRTSAESNEALLSKDKREAALSVLRERLKNETTRLAAVRAVDNITAFANSSGQLEKDWIQEVAIELAAQLRKANRPLRGSSIAALKHLVLCKAAEGQLEASTVEGIVSALMPAIRNADAHLLGPSLLILAHLVRNDAQLVLTQETVSALCELLKSHLAGIVLDQLLTLISAVGESSAGGSLMAGLLQDVSIAGDPGVVGKVIGTLLVTGGVSSGVSVDSFVSELQTSSQENDAARICLALAVLGEAGMRLGANSPLQSELFLGQFGSEPDKVSLAAAIALGRAGSGNVQTFLPTILRGMMKGGNTQYLLIQSIKEILQSVSDQTTDLRDQAVAIWDQLLHASDNADNRVVCAECVGRLATLDPTRFMPKLQTLLKDKSIGVRGMAVQAVRYTLPECDEAFDAVLRNMLIDMLLIMLQDKDMEIRRLAMSTLNSAAHNKPDFILPHLGQLMPFVLHESVVKPELVREVQLGPFKHMVDDGLEVRKSAYETLYALMETAFSRINNIDFYDRIVAGLKDDNDIRQLCNLMVTKLIVIDPDETARRLDAIAEAYRNVLSTKLKENSVKQDVEKQEEANKSILRVTLLLGEKMKALTGNAGAATSNAGVAAGWTNYWEWVNKDFKLQLKGLREENNELHATQAPRS</sequence>
<keyword evidence="7" id="KW-1185">Reference proteome</keyword>
<dbReference type="PANTHER" id="PTHR12696">
    <property type="entry name" value="TIP120"/>
    <property type="match status" value="1"/>
</dbReference>
<feature type="region of interest" description="Disordered" evidence="4">
    <location>
        <begin position="505"/>
        <end position="524"/>
    </location>
</feature>
<comment type="similarity">
    <text evidence="1">Belongs to the CAND family.</text>
</comment>
<dbReference type="Gene3D" id="1.25.10.10">
    <property type="entry name" value="Leucine-rich Repeat Variant"/>
    <property type="match status" value="1"/>
</dbReference>
<dbReference type="InterPro" id="IPR039852">
    <property type="entry name" value="CAND1/CAND2"/>
</dbReference>
<evidence type="ECO:0000259" key="5">
    <source>
        <dbReference type="Pfam" id="PF08623"/>
    </source>
</evidence>
<keyword evidence="3" id="KW-0833">Ubl conjugation pathway</keyword>
<dbReference type="Pfam" id="PF08623">
    <property type="entry name" value="TIP120"/>
    <property type="match status" value="1"/>
</dbReference>
<dbReference type="GO" id="GO:0010265">
    <property type="term" value="P:SCF complex assembly"/>
    <property type="evidence" value="ECO:0007669"/>
    <property type="project" value="InterPro"/>
</dbReference>
<dbReference type="Proteomes" id="UP000243081">
    <property type="component" value="Unassembled WGS sequence"/>
</dbReference>
<evidence type="ECO:0000256" key="4">
    <source>
        <dbReference type="SAM" id="MobiDB-lite"/>
    </source>
</evidence>
<accession>A0A179IGZ4</accession>
<dbReference type="EMBL" id="LUKN01000928">
    <property type="protein sequence ID" value="OAR01916.1"/>
    <property type="molecule type" value="Genomic_DNA"/>
</dbReference>